<dbReference type="EMBL" id="BAABHD010000068">
    <property type="protein sequence ID" value="GAA4462208.1"/>
    <property type="molecule type" value="Genomic_DNA"/>
</dbReference>
<reference evidence="3" key="1">
    <citation type="journal article" date="2019" name="Int. J. Syst. Evol. Microbiol.">
        <title>The Global Catalogue of Microorganisms (GCM) 10K type strain sequencing project: providing services to taxonomists for standard genome sequencing and annotation.</title>
        <authorList>
            <consortium name="The Broad Institute Genomics Platform"/>
            <consortium name="The Broad Institute Genome Sequencing Center for Infectious Disease"/>
            <person name="Wu L."/>
            <person name="Ma J."/>
        </authorList>
    </citation>
    <scope>NUCLEOTIDE SEQUENCE [LARGE SCALE GENOMIC DNA]</scope>
    <source>
        <strain evidence="3">JCM 17927</strain>
    </source>
</reference>
<feature type="domain" description="Outer membrane protein beta-barrel" evidence="1">
    <location>
        <begin position="159"/>
        <end position="297"/>
    </location>
</feature>
<protein>
    <recommendedName>
        <fullName evidence="1">Outer membrane protein beta-barrel domain-containing protein</fullName>
    </recommendedName>
</protein>
<keyword evidence="3" id="KW-1185">Reference proteome</keyword>
<accession>A0ABP8N9D9</accession>
<comment type="caution">
    <text evidence="2">The sequence shown here is derived from an EMBL/GenBank/DDBJ whole genome shotgun (WGS) entry which is preliminary data.</text>
</comment>
<evidence type="ECO:0000313" key="2">
    <source>
        <dbReference type="EMBL" id="GAA4462208.1"/>
    </source>
</evidence>
<dbReference type="Pfam" id="PF13568">
    <property type="entry name" value="OMP_b-brl_2"/>
    <property type="match status" value="1"/>
</dbReference>
<dbReference type="InterPro" id="IPR025665">
    <property type="entry name" value="Beta-barrel_OMP_2"/>
</dbReference>
<organism evidence="2 3">
    <name type="scientific">Nibrella saemangeumensis</name>
    <dbReference type="NCBI Taxonomy" id="1084526"/>
    <lineage>
        <taxon>Bacteria</taxon>
        <taxon>Pseudomonadati</taxon>
        <taxon>Bacteroidota</taxon>
        <taxon>Cytophagia</taxon>
        <taxon>Cytophagales</taxon>
        <taxon>Spirosomataceae</taxon>
        <taxon>Nibrella</taxon>
    </lineage>
</organism>
<gene>
    <name evidence="2" type="ORF">GCM10023189_38620</name>
</gene>
<dbReference type="Proteomes" id="UP001501175">
    <property type="component" value="Unassembled WGS sequence"/>
</dbReference>
<evidence type="ECO:0000313" key="3">
    <source>
        <dbReference type="Proteomes" id="UP001501175"/>
    </source>
</evidence>
<sequence>MQVLADGHAVLYKNSHQYYVQKGSESLKELVSVSQDTTVYRSGRPYIARNRLFANLLNDQVMADCPAVQPLLQKALLRDGDLMAIFEVYNHCRPANTPTRLIAVTAKPRTSVSMGIGLSWHRSTLSILPTNWVPVNAILHPTRSFIPYPTCWLVLTSPRISERFSFQTGLSFLHEAFRFSSTEEIDEGADRRVLQRQDLWLQMSSLRIPVQVRYNVPGFQARPYLAVGSSLLLPLRYESSYSIERQQNRLVNSFRYPFFVPHQLAISVTGALGLKIPLNQNFSGVVEGRYEMALAGIAQFDNIDATKAPHAAGLTSLAEAPYQAFQFSLGLQFR</sequence>
<evidence type="ECO:0000259" key="1">
    <source>
        <dbReference type="Pfam" id="PF13568"/>
    </source>
</evidence>
<name>A0ABP8N9D9_9BACT</name>
<proteinExistence type="predicted"/>